<feature type="active site" description="Proton acceptor" evidence="9">
    <location>
        <position position="169"/>
    </location>
</feature>
<gene>
    <name evidence="9 11" type="primary">tpiA</name>
    <name evidence="11" type="ordered locus">BAnh1_04920</name>
</gene>
<evidence type="ECO:0000256" key="2">
    <source>
        <dbReference type="ARBA" id="ARBA00004680"/>
    </source>
</evidence>
<comment type="similarity">
    <text evidence="4 9 10">Belongs to the triosephosphate isomerase family.</text>
</comment>
<dbReference type="Gene3D" id="3.20.20.70">
    <property type="entry name" value="Aldolase class I"/>
    <property type="match status" value="1"/>
</dbReference>
<dbReference type="PANTHER" id="PTHR21139">
    <property type="entry name" value="TRIOSEPHOSPHATE ISOMERASE"/>
    <property type="match status" value="1"/>
</dbReference>
<comment type="pathway">
    <text evidence="2 9 10">Carbohydrate degradation; glycolysis; D-glyceraldehyde 3-phosphate from glycerone phosphate: step 1/1.</text>
</comment>
<dbReference type="GO" id="GO:0005829">
    <property type="term" value="C:cytosol"/>
    <property type="evidence" value="ECO:0007669"/>
    <property type="project" value="TreeGrafter"/>
</dbReference>
<dbReference type="STRING" id="1094489.BAnh1_04920"/>
<dbReference type="PROSITE" id="PS00171">
    <property type="entry name" value="TIM_1"/>
    <property type="match status" value="1"/>
</dbReference>
<feature type="active site" description="Electrophile" evidence="9">
    <location>
        <position position="99"/>
    </location>
</feature>
<dbReference type="Proteomes" id="UP000011729">
    <property type="component" value="Chromosome"/>
</dbReference>
<dbReference type="GO" id="GO:0006096">
    <property type="term" value="P:glycolytic process"/>
    <property type="evidence" value="ECO:0007669"/>
    <property type="project" value="UniProtKB-UniRule"/>
</dbReference>
<dbReference type="GO" id="GO:0046166">
    <property type="term" value="P:glyceraldehyde-3-phosphate biosynthetic process"/>
    <property type="evidence" value="ECO:0007669"/>
    <property type="project" value="TreeGrafter"/>
</dbReference>
<evidence type="ECO:0000256" key="10">
    <source>
        <dbReference type="RuleBase" id="RU363013"/>
    </source>
</evidence>
<evidence type="ECO:0000256" key="5">
    <source>
        <dbReference type="ARBA" id="ARBA00022432"/>
    </source>
</evidence>
<dbReference type="FunFam" id="3.20.20.70:FF:000016">
    <property type="entry name" value="Triosephosphate isomerase"/>
    <property type="match status" value="1"/>
</dbReference>
<comment type="pathway">
    <text evidence="3">Carbohydrate metabolism; erythritol degradation.</text>
</comment>
<keyword evidence="5 9" id="KW-0312">Gluconeogenesis</keyword>
<evidence type="ECO:0000256" key="3">
    <source>
        <dbReference type="ARBA" id="ARBA00004939"/>
    </source>
</evidence>
<name>M1PCN5_BARAA</name>
<dbReference type="GO" id="GO:0006094">
    <property type="term" value="P:gluconeogenesis"/>
    <property type="evidence" value="ECO:0007669"/>
    <property type="project" value="UniProtKB-UniRule"/>
</dbReference>
<dbReference type="PANTHER" id="PTHR21139:SF42">
    <property type="entry name" value="TRIOSEPHOSPHATE ISOMERASE"/>
    <property type="match status" value="1"/>
</dbReference>
<evidence type="ECO:0000313" key="11">
    <source>
        <dbReference type="EMBL" id="AGF74371.1"/>
    </source>
</evidence>
<feature type="binding site" evidence="9">
    <location>
        <begin position="12"/>
        <end position="14"/>
    </location>
    <ligand>
        <name>substrate</name>
    </ligand>
</feature>
<evidence type="ECO:0000256" key="1">
    <source>
        <dbReference type="ARBA" id="ARBA00000148"/>
    </source>
</evidence>
<dbReference type="EMBL" id="CP003123">
    <property type="protein sequence ID" value="AGF74371.1"/>
    <property type="molecule type" value="Genomic_DNA"/>
</dbReference>
<feature type="binding site" evidence="9">
    <location>
        <position position="214"/>
    </location>
    <ligand>
        <name>substrate</name>
    </ligand>
</feature>
<comment type="catalytic activity">
    <reaction evidence="9 10">
        <text>D-glyceraldehyde 3-phosphate = dihydroxyacetone phosphate</text>
        <dbReference type="Rhea" id="RHEA:18585"/>
        <dbReference type="ChEBI" id="CHEBI:57642"/>
        <dbReference type="ChEBI" id="CHEBI:59776"/>
        <dbReference type="EC" id="5.3.1.1"/>
    </reaction>
</comment>
<evidence type="ECO:0000256" key="6">
    <source>
        <dbReference type="ARBA" id="ARBA00022490"/>
    </source>
</evidence>
<dbReference type="KEGG" id="baus:BAnh1_04920"/>
<keyword evidence="12" id="KW-1185">Reference proteome</keyword>
<comment type="pathway">
    <text evidence="9 10">Carbohydrate biosynthesis; gluconeogenesis.</text>
</comment>
<evidence type="ECO:0000256" key="7">
    <source>
        <dbReference type="ARBA" id="ARBA00023152"/>
    </source>
</evidence>
<dbReference type="RefSeq" id="WP_015397879.1">
    <property type="nucleotide sequence ID" value="NC_020300.1"/>
</dbReference>
<organism evidence="11 12">
    <name type="scientific">Bartonella australis (strain Aust/NH1)</name>
    <dbReference type="NCBI Taxonomy" id="1094489"/>
    <lineage>
        <taxon>Bacteria</taxon>
        <taxon>Pseudomonadati</taxon>
        <taxon>Pseudomonadota</taxon>
        <taxon>Alphaproteobacteria</taxon>
        <taxon>Hyphomicrobiales</taxon>
        <taxon>Bartonellaceae</taxon>
        <taxon>Bartonella</taxon>
    </lineage>
</organism>
<evidence type="ECO:0000256" key="9">
    <source>
        <dbReference type="HAMAP-Rule" id="MF_00147"/>
    </source>
</evidence>
<feature type="binding site" evidence="9">
    <location>
        <position position="175"/>
    </location>
    <ligand>
        <name>substrate</name>
    </ligand>
</feature>
<dbReference type="EC" id="5.3.1.1" evidence="9 10"/>
<dbReference type="AlphaFoldDB" id="M1PCN5"/>
<dbReference type="HOGENOM" id="CLU_024251_2_1_5"/>
<sequence length="258" mass="27805">MVANIRPLIAGNWKMNGTGESLRELRDISSGVGRDSGCLFETLVCVPATLLSRASNVLGGGKVFLGGQDCHFKDSGPYTGDISAFMLKEAGASYVIVGHSERRAFYHESDAVVCAKAKAAWQAGLVAVVCIGETLEERESDRVLNVLAQQLEESLPDEATAQNTVIAYEPVWAIGTGKTPTLEDIERAHSFIRHKISSHFGDDGNKMRLLYGGSVKSSNAFELLKIPHVNGALIGGASLKAVDFLAICDVYRKFKKES</sequence>
<dbReference type="InterPro" id="IPR022896">
    <property type="entry name" value="TrioseP_Isoase_bac/euk"/>
</dbReference>
<comment type="function">
    <text evidence="9">Involved in the gluconeogenesis. Catalyzes stereospecifically the conversion of dihydroxyacetone phosphate (DHAP) to D-glyceraldehyde-3-phosphate (G3P).</text>
</comment>
<dbReference type="UniPathway" id="UPA00138"/>
<dbReference type="InterPro" id="IPR035990">
    <property type="entry name" value="TIM_sf"/>
</dbReference>
<dbReference type="InterPro" id="IPR013785">
    <property type="entry name" value="Aldolase_TIM"/>
</dbReference>
<dbReference type="PATRIC" id="fig|1094489.3.peg.606"/>
<keyword evidence="6 9" id="KW-0963">Cytoplasm</keyword>
<proteinExistence type="inferred from homology"/>
<feature type="binding site" evidence="9">
    <location>
        <begin position="235"/>
        <end position="236"/>
    </location>
    <ligand>
        <name>substrate</name>
    </ligand>
</feature>
<evidence type="ECO:0000256" key="4">
    <source>
        <dbReference type="ARBA" id="ARBA00007422"/>
    </source>
</evidence>
<dbReference type="NCBIfam" id="TIGR00419">
    <property type="entry name" value="tim"/>
    <property type="match status" value="1"/>
</dbReference>
<evidence type="ECO:0000313" key="12">
    <source>
        <dbReference type="Proteomes" id="UP000011729"/>
    </source>
</evidence>
<dbReference type="HAMAP" id="MF_00147_B">
    <property type="entry name" value="TIM_B"/>
    <property type="match status" value="1"/>
</dbReference>
<dbReference type="Pfam" id="PF00121">
    <property type="entry name" value="TIM"/>
    <property type="match status" value="1"/>
</dbReference>
<dbReference type="SUPFAM" id="SSF51351">
    <property type="entry name" value="Triosephosphate isomerase (TIM)"/>
    <property type="match status" value="1"/>
</dbReference>
<comment type="subcellular location">
    <subcellularLocation>
        <location evidence="9 10">Cytoplasm</location>
    </subcellularLocation>
</comment>
<evidence type="ECO:0000256" key="8">
    <source>
        <dbReference type="ARBA" id="ARBA00023235"/>
    </source>
</evidence>
<dbReference type="PROSITE" id="PS51440">
    <property type="entry name" value="TIM_2"/>
    <property type="match status" value="1"/>
</dbReference>
<dbReference type="eggNOG" id="COG0149">
    <property type="taxonomic scope" value="Bacteria"/>
</dbReference>
<protein>
    <recommendedName>
        <fullName evidence="9 10">Triosephosphate isomerase</fullName>
        <shortName evidence="9">TIM</shortName>
        <shortName evidence="9">TPI</shortName>
        <ecNumber evidence="9 10">5.3.1.1</ecNumber>
    </recommendedName>
    <alternativeName>
        <fullName evidence="9">Triose-phosphate isomerase</fullName>
    </alternativeName>
</protein>
<dbReference type="CDD" id="cd00311">
    <property type="entry name" value="TIM"/>
    <property type="match status" value="1"/>
</dbReference>
<dbReference type="UniPathway" id="UPA00109">
    <property type="reaction ID" value="UER00189"/>
</dbReference>
<keyword evidence="7 9" id="KW-0324">Glycolysis</keyword>
<accession>M1PCN5</accession>
<dbReference type="InterPro" id="IPR020861">
    <property type="entry name" value="Triosephosphate_isomerase_AS"/>
</dbReference>
<dbReference type="OrthoDB" id="9809429at2"/>
<keyword evidence="8 9" id="KW-0413">Isomerase</keyword>
<reference evidence="11 12" key="1">
    <citation type="journal article" date="2013" name="PLoS Genet.">
        <title>A gene transfer agent and a dynamic repertoire of secretion systems hold the keys to the explosive radiation of the emerging pathogen Bartonella.</title>
        <authorList>
            <person name="Guy L."/>
            <person name="Nystedt B."/>
            <person name="Toft C."/>
            <person name="Zaremba-Niedzwiedzka K."/>
            <person name="Berglund E.C."/>
            <person name="Granberg F."/>
            <person name="Naslund K."/>
            <person name="Eriksson A.S."/>
            <person name="Andersson S.G."/>
        </authorList>
    </citation>
    <scope>NUCLEOTIDE SEQUENCE [LARGE SCALE GENOMIC DNA]</scope>
    <source>
        <strain evidence="11 12">Aust/NH1</strain>
    </source>
</reference>
<dbReference type="GO" id="GO:0019563">
    <property type="term" value="P:glycerol catabolic process"/>
    <property type="evidence" value="ECO:0007669"/>
    <property type="project" value="TreeGrafter"/>
</dbReference>
<comment type="catalytic activity">
    <reaction evidence="1">
        <text>L-erythrulose 1-phosphate = D-erythrulose 4-phosphate</text>
        <dbReference type="Rhea" id="RHEA:49588"/>
        <dbReference type="ChEBI" id="CHEBI:58002"/>
        <dbReference type="ChEBI" id="CHEBI:90796"/>
        <dbReference type="EC" id="5.3.1.33"/>
    </reaction>
</comment>
<dbReference type="InterPro" id="IPR000652">
    <property type="entry name" value="Triosephosphate_isomerase"/>
</dbReference>
<dbReference type="GO" id="GO:0004807">
    <property type="term" value="F:triose-phosphate isomerase activity"/>
    <property type="evidence" value="ECO:0007669"/>
    <property type="project" value="UniProtKB-UniRule"/>
</dbReference>
<comment type="subunit">
    <text evidence="9 10">Homodimer.</text>
</comment>
<dbReference type="UniPathway" id="UPA01066"/>